<reference evidence="9" key="1">
    <citation type="submission" date="2021-01" db="EMBL/GenBank/DDBJ databases">
        <authorList>
            <consortium name="Genoscope - CEA"/>
            <person name="William W."/>
        </authorList>
    </citation>
    <scope>NUCLEOTIDE SEQUENCE</scope>
</reference>
<keyword evidence="3" id="KW-0747">Spliceosome</keyword>
<dbReference type="FunFam" id="1.10.10.790:FF:000001">
    <property type="entry name" value="Splicing factor 3a, subunit 1"/>
    <property type="match status" value="1"/>
</dbReference>
<dbReference type="AlphaFoldDB" id="A0A8S1LHJ2"/>
<dbReference type="OrthoDB" id="447637at2759"/>
<evidence type="ECO:0000256" key="3">
    <source>
        <dbReference type="ARBA" id="ARBA00022728"/>
    </source>
</evidence>
<feature type="compositionally biased region" description="Basic and acidic residues" evidence="7">
    <location>
        <begin position="403"/>
        <end position="412"/>
    </location>
</feature>
<evidence type="ECO:0000256" key="5">
    <source>
        <dbReference type="ARBA" id="ARBA00023187"/>
    </source>
</evidence>
<dbReference type="GO" id="GO:0003723">
    <property type="term" value="F:RNA binding"/>
    <property type="evidence" value="ECO:0007669"/>
    <property type="project" value="InterPro"/>
</dbReference>
<keyword evidence="4" id="KW-0677">Repeat</keyword>
<feature type="domain" description="SURP motif" evidence="8">
    <location>
        <begin position="127"/>
        <end position="169"/>
    </location>
</feature>
<dbReference type="GO" id="GO:0071013">
    <property type="term" value="C:catalytic step 2 spliceosome"/>
    <property type="evidence" value="ECO:0007669"/>
    <property type="project" value="TreeGrafter"/>
</dbReference>
<gene>
    <name evidence="9" type="ORF">PSON_ATCC_30995.1.T0210284</name>
</gene>
<dbReference type="Proteomes" id="UP000692954">
    <property type="component" value="Unassembled WGS sequence"/>
</dbReference>
<dbReference type="Pfam" id="PF12230">
    <property type="entry name" value="PRP21_like_P"/>
    <property type="match status" value="1"/>
</dbReference>
<dbReference type="Pfam" id="PF01805">
    <property type="entry name" value="Surp"/>
    <property type="match status" value="2"/>
</dbReference>
<dbReference type="GO" id="GO:0071004">
    <property type="term" value="C:U2-type prespliceosome"/>
    <property type="evidence" value="ECO:0007669"/>
    <property type="project" value="TreeGrafter"/>
</dbReference>
<proteinExistence type="predicted"/>
<feature type="compositionally biased region" description="Pro residues" evidence="7">
    <location>
        <begin position="414"/>
        <end position="438"/>
    </location>
</feature>
<sequence>MVLETQLLIKNRSSNIVIPPPNIKKYADKTAEYVAKNGATFEDLVMQKELSNPNFCFLRRDDPYRPYYENKITEFARGLVAPIQEEEDQKSKPVPKSEQPKKVVKAPPNDQFTVEQPRNLSALDLDIIKHTAIFIAKNGKKFLVALTEREKMNPQYDFLKPTHDLFQFFSNLVDAYTKCLQPKKEEIDRLLTYVQDRQVIYQRCQEKFEYEIYLKEEKDRKQQQDEDEKQQMAMIDWNDFTICETIDFAEDDRIDKVFEKGIQRFDKMDFKGADQTQFQQQQNLVQTGQVVSRIINNPQQPKEKQIITLNSTLQKAGQQGDSSAPIISNYQRPSTQNEQVFIKCEICGKNFPKNQINEHIQLELQDPRYSEIKKEINERSKTTTLQPGNMIAEHLSQLKKKRPDIFEEDHRKPPPPPPPQQRPQPPRPAPPPPPPPPK</sequence>
<organism evidence="9 10">
    <name type="scientific">Paramecium sonneborni</name>
    <dbReference type="NCBI Taxonomy" id="65129"/>
    <lineage>
        <taxon>Eukaryota</taxon>
        <taxon>Sar</taxon>
        <taxon>Alveolata</taxon>
        <taxon>Ciliophora</taxon>
        <taxon>Intramacronucleata</taxon>
        <taxon>Oligohymenophorea</taxon>
        <taxon>Peniculida</taxon>
        <taxon>Parameciidae</taxon>
        <taxon>Paramecium</taxon>
    </lineage>
</organism>
<evidence type="ECO:0000313" key="9">
    <source>
        <dbReference type="EMBL" id="CAD8066339.1"/>
    </source>
</evidence>
<evidence type="ECO:0000256" key="2">
    <source>
        <dbReference type="ARBA" id="ARBA00022664"/>
    </source>
</evidence>
<dbReference type="InterPro" id="IPR045146">
    <property type="entry name" value="SF3A1"/>
</dbReference>
<keyword evidence="5" id="KW-0508">mRNA splicing</keyword>
<dbReference type="PANTHER" id="PTHR15316">
    <property type="entry name" value="SPLICEOSOME ASSOCIATED PROTEIN 114/SWAP SPLICING FACTOR-RELATED"/>
    <property type="match status" value="1"/>
</dbReference>
<comment type="caution">
    <text evidence="9">The sequence shown here is derived from an EMBL/GenBank/DDBJ whole genome shotgun (WGS) entry which is preliminary data.</text>
</comment>
<dbReference type="EMBL" id="CAJJDN010000021">
    <property type="protein sequence ID" value="CAD8066339.1"/>
    <property type="molecule type" value="Genomic_DNA"/>
</dbReference>
<evidence type="ECO:0000256" key="6">
    <source>
        <dbReference type="ARBA" id="ARBA00023242"/>
    </source>
</evidence>
<dbReference type="PROSITE" id="PS50128">
    <property type="entry name" value="SURP"/>
    <property type="match status" value="2"/>
</dbReference>
<dbReference type="SMART" id="SM00648">
    <property type="entry name" value="SWAP"/>
    <property type="match status" value="2"/>
</dbReference>
<feature type="region of interest" description="Disordered" evidence="7">
    <location>
        <begin position="380"/>
        <end position="438"/>
    </location>
</feature>
<keyword evidence="10" id="KW-1185">Reference proteome</keyword>
<dbReference type="GO" id="GO:0000381">
    <property type="term" value="P:regulation of alternative mRNA splicing, via spliceosome"/>
    <property type="evidence" value="ECO:0007669"/>
    <property type="project" value="TreeGrafter"/>
</dbReference>
<dbReference type="PANTHER" id="PTHR15316:SF1">
    <property type="entry name" value="SPLICING FACTOR 3A SUBUNIT 1"/>
    <property type="match status" value="1"/>
</dbReference>
<comment type="subcellular location">
    <subcellularLocation>
        <location evidence="1">Nucleus</location>
    </subcellularLocation>
</comment>
<feature type="domain" description="SURP motif" evidence="8">
    <location>
        <begin position="26"/>
        <end position="68"/>
    </location>
</feature>
<evidence type="ECO:0000313" key="10">
    <source>
        <dbReference type="Proteomes" id="UP000692954"/>
    </source>
</evidence>
<evidence type="ECO:0000259" key="8">
    <source>
        <dbReference type="PROSITE" id="PS50128"/>
    </source>
</evidence>
<protein>
    <recommendedName>
        <fullName evidence="8">SURP motif domain-containing protein</fullName>
    </recommendedName>
</protein>
<keyword evidence="6" id="KW-0539">Nucleus</keyword>
<name>A0A8S1LHJ2_9CILI</name>
<dbReference type="GO" id="GO:0005686">
    <property type="term" value="C:U2 snRNP"/>
    <property type="evidence" value="ECO:0007669"/>
    <property type="project" value="TreeGrafter"/>
</dbReference>
<keyword evidence="2" id="KW-0507">mRNA processing</keyword>
<evidence type="ECO:0000256" key="4">
    <source>
        <dbReference type="ARBA" id="ARBA00022737"/>
    </source>
</evidence>
<evidence type="ECO:0000256" key="7">
    <source>
        <dbReference type="SAM" id="MobiDB-lite"/>
    </source>
</evidence>
<dbReference type="FunFam" id="1.10.10.790:FF:000029">
    <property type="entry name" value="Probable splicing factor 3A subunit 1"/>
    <property type="match status" value="1"/>
</dbReference>
<evidence type="ECO:0000256" key="1">
    <source>
        <dbReference type="ARBA" id="ARBA00004123"/>
    </source>
</evidence>
<feature type="region of interest" description="Disordered" evidence="7">
    <location>
        <begin position="84"/>
        <end position="105"/>
    </location>
</feature>
<accession>A0A8S1LHJ2</accession>
<dbReference type="InterPro" id="IPR000061">
    <property type="entry name" value="Surp"/>
</dbReference>
<dbReference type="GO" id="GO:0045292">
    <property type="term" value="P:mRNA cis splicing, via spliceosome"/>
    <property type="evidence" value="ECO:0007669"/>
    <property type="project" value="InterPro"/>
</dbReference>
<dbReference type="InterPro" id="IPR022030">
    <property type="entry name" value="SF3A1_dom"/>
</dbReference>